<keyword evidence="3" id="KW-1185">Reference proteome</keyword>
<name>A0ABU2LN79_9ACTN</name>
<feature type="domain" description="Aminoglycoside phosphotransferase" evidence="1">
    <location>
        <begin position="37"/>
        <end position="250"/>
    </location>
</feature>
<dbReference type="Gene3D" id="3.90.1200.10">
    <property type="match status" value="1"/>
</dbReference>
<evidence type="ECO:0000313" key="2">
    <source>
        <dbReference type="EMBL" id="MDT0318738.1"/>
    </source>
</evidence>
<dbReference type="InterPro" id="IPR002575">
    <property type="entry name" value="Aminoglycoside_PTrfase"/>
</dbReference>
<accession>A0ABU2LN79</accession>
<gene>
    <name evidence="2" type="ORF">RNC47_10355</name>
</gene>
<reference evidence="3" key="1">
    <citation type="submission" date="2023-07" db="EMBL/GenBank/DDBJ databases">
        <title>30 novel species of actinomycetes from the DSMZ collection.</title>
        <authorList>
            <person name="Nouioui I."/>
        </authorList>
    </citation>
    <scope>NUCLEOTIDE SEQUENCE [LARGE SCALE GENOMIC DNA]</scope>
    <source>
        <strain evidence="3">DSM 44918</strain>
    </source>
</reference>
<dbReference type="InterPro" id="IPR011009">
    <property type="entry name" value="Kinase-like_dom_sf"/>
</dbReference>
<protein>
    <submittedName>
        <fullName evidence="2">Phosphotransferase</fullName>
    </submittedName>
</protein>
<dbReference type="SUPFAM" id="SSF56112">
    <property type="entry name" value="Protein kinase-like (PK-like)"/>
    <property type="match status" value="1"/>
</dbReference>
<evidence type="ECO:0000259" key="1">
    <source>
        <dbReference type="Pfam" id="PF01636"/>
    </source>
</evidence>
<dbReference type="EMBL" id="JAVREM010000008">
    <property type="protein sequence ID" value="MDT0318738.1"/>
    <property type="molecule type" value="Genomic_DNA"/>
</dbReference>
<dbReference type="Pfam" id="PF01636">
    <property type="entry name" value="APH"/>
    <property type="match status" value="1"/>
</dbReference>
<organism evidence="2 3">
    <name type="scientific">Streptomyces millisiae</name>
    <dbReference type="NCBI Taxonomy" id="3075542"/>
    <lineage>
        <taxon>Bacteria</taxon>
        <taxon>Bacillati</taxon>
        <taxon>Actinomycetota</taxon>
        <taxon>Actinomycetes</taxon>
        <taxon>Kitasatosporales</taxon>
        <taxon>Streptomycetaceae</taxon>
        <taxon>Streptomyces</taxon>
    </lineage>
</organism>
<evidence type="ECO:0000313" key="3">
    <source>
        <dbReference type="Proteomes" id="UP001183420"/>
    </source>
</evidence>
<proteinExistence type="predicted"/>
<comment type="caution">
    <text evidence="2">The sequence shown here is derived from an EMBL/GenBank/DDBJ whole genome shotgun (WGS) entry which is preliminary data.</text>
</comment>
<dbReference type="RefSeq" id="WP_311597599.1">
    <property type="nucleotide sequence ID" value="NZ_JAVREM010000008.1"/>
</dbReference>
<dbReference type="Proteomes" id="UP001183420">
    <property type="component" value="Unassembled WGS sequence"/>
</dbReference>
<sequence>MTDDELTRGALDAFRVVVEGDGAAPGLESRSGAGVRAVRTERGERAFLKVTAAGAEAGALAGARREARFYRELGDTVPVRVPRLLGVLEGAAGVALLLAAAGESRDAASWSAGMWARLGGELAALHAMSPPVGGGWERPDPLLAALAAPVAREVKEFWASSRPWLPALLDRRVELRAAVGASPPAFVHGDCHTHNITHGAGGPVFCDWQAAGVGRAATDLAFLSVRATPSGVVVPRALVDAYLAGGAWDRRTLERAVLAEELATLVFLWPPFAAFNGPEEIGRVRRRARRLAERFLGGAG</sequence>